<keyword evidence="6" id="KW-1185">Reference proteome</keyword>
<evidence type="ECO:0000313" key="5">
    <source>
        <dbReference type="EMBL" id="RHY33892.1"/>
    </source>
</evidence>
<dbReference type="AlphaFoldDB" id="A0A418B6X1"/>
<accession>A0A418B6X1</accession>
<keyword evidence="3" id="KW-0663">Pyridoxal phosphate</keyword>
<dbReference type="PANTHER" id="PTHR43780:SF2">
    <property type="entry name" value="1-AMINOCYCLOPROPANE-1-CARBOXYLATE DEAMINASE-RELATED"/>
    <property type="match status" value="1"/>
</dbReference>
<dbReference type="EMBL" id="QUSY01000053">
    <property type="protein sequence ID" value="RHY33892.1"/>
    <property type="molecule type" value="Genomic_DNA"/>
</dbReference>
<sequence>MLVARKISVLGRAGTSTSSRASFSSIYMPGHHTFLKTVPYAPPPWAAALTNPPTERVVLGNFPTPIFPFRPPGLPEGVQMFIKRDDYSGLEMSGNKARKLEFLLAEALREGADCVVTCGGVQSNHCRATAVSARMLGLDSYLLLRTSDTDLVGSELILVPRLEYAKQGGGDYFIEKTVEKLRLQGRKPYGIPVGGSNGLGTWGYLESIEEMEHQFKVVLNREATSVGGSRTHRRAQDLNITVTDVAFACGSGGSAAGLGVGAYLYAQTHQDSSLQFNRLASPPGTLLLHTARGEQIHAYIVCDSPKYFYDHVDNKILPEMGFKVAAAGLPPNDGAGYATSTKDELVYISQVARETGVLLDPVYSGKALYMLVKDLQDHPDKFAGKSILFIHTGGMFGLYDKVGDLIDDVVATNDVSVFTA</sequence>
<dbReference type="Proteomes" id="UP000285060">
    <property type="component" value="Unassembled WGS sequence"/>
</dbReference>
<proteinExistence type="inferred from homology"/>
<protein>
    <recommendedName>
        <fullName evidence="4">Tryptophan synthase beta chain-like PALP domain-containing protein</fullName>
    </recommendedName>
</protein>
<evidence type="ECO:0000256" key="2">
    <source>
        <dbReference type="ARBA" id="ARBA00008639"/>
    </source>
</evidence>
<dbReference type="InterPro" id="IPR036052">
    <property type="entry name" value="TrpB-like_PALP_sf"/>
</dbReference>
<name>A0A418B6X1_9STRA</name>
<feature type="domain" description="Tryptophan synthase beta chain-like PALP" evidence="4">
    <location>
        <begin position="59"/>
        <end position="393"/>
    </location>
</feature>
<comment type="similarity">
    <text evidence="2">Belongs to the ACC deaminase/D-cysteine desulfhydrase family.</text>
</comment>
<dbReference type="SUPFAM" id="SSF53686">
    <property type="entry name" value="Tryptophan synthase beta subunit-like PLP-dependent enzymes"/>
    <property type="match status" value="1"/>
</dbReference>
<dbReference type="InterPro" id="IPR001926">
    <property type="entry name" value="TrpB-like_PALP"/>
</dbReference>
<dbReference type="PANTHER" id="PTHR43780">
    <property type="entry name" value="1-AMINOCYCLOPROPANE-1-CARBOXYLATE DEAMINASE-RELATED"/>
    <property type="match status" value="1"/>
</dbReference>
<dbReference type="InterPro" id="IPR027278">
    <property type="entry name" value="ACCD_DCysDesulf"/>
</dbReference>
<comment type="caution">
    <text evidence="5">The sequence shown here is derived from an EMBL/GenBank/DDBJ whole genome shotgun (WGS) entry which is preliminary data.</text>
</comment>
<dbReference type="VEuPathDB" id="FungiDB:H310_11927"/>
<gene>
    <name evidence="5" type="ORF">DYB32_003280</name>
</gene>
<evidence type="ECO:0000256" key="3">
    <source>
        <dbReference type="ARBA" id="ARBA00022898"/>
    </source>
</evidence>
<dbReference type="Pfam" id="PF00291">
    <property type="entry name" value="PALP"/>
    <property type="match status" value="1"/>
</dbReference>
<reference evidence="5 6" key="1">
    <citation type="submission" date="2018-08" db="EMBL/GenBank/DDBJ databases">
        <title>Aphanomyces genome sequencing and annotation.</title>
        <authorList>
            <person name="Minardi D."/>
            <person name="Oidtmann B."/>
            <person name="Van Der Giezen M."/>
            <person name="Studholme D.J."/>
        </authorList>
    </citation>
    <scope>NUCLEOTIDE SEQUENCE [LARGE SCALE GENOMIC DNA]</scope>
    <source>
        <strain evidence="5 6">NJM0002</strain>
    </source>
</reference>
<organism evidence="5 6">
    <name type="scientific">Aphanomyces invadans</name>
    <dbReference type="NCBI Taxonomy" id="157072"/>
    <lineage>
        <taxon>Eukaryota</taxon>
        <taxon>Sar</taxon>
        <taxon>Stramenopiles</taxon>
        <taxon>Oomycota</taxon>
        <taxon>Saprolegniomycetes</taxon>
        <taxon>Saprolegniales</taxon>
        <taxon>Verrucalvaceae</taxon>
        <taxon>Aphanomyces</taxon>
    </lineage>
</organism>
<dbReference type="Gene3D" id="3.40.50.1100">
    <property type="match status" value="2"/>
</dbReference>
<evidence type="ECO:0000256" key="1">
    <source>
        <dbReference type="ARBA" id="ARBA00001933"/>
    </source>
</evidence>
<evidence type="ECO:0000313" key="6">
    <source>
        <dbReference type="Proteomes" id="UP000285060"/>
    </source>
</evidence>
<evidence type="ECO:0000259" key="4">
    <source>
        <dbReference type="Pfam" id="PF00291"/>
    </source>
</evidence>
<dbReference type="GO" id="GO:0019148">
    <property type="term" value="F:D-cysteine desulfhydrase activity"/>
    <property type="evidence" value="ECO:0007669"/>
    <property type="project" value="TreeGrafter"/>
</dbReference>
<comment type="cofactor">
    <cofactor evidence="1">
        <name>pyridoxal 5'-phosphate</name>
        <dbReference type="ChEBI" id="CHEBI:597326"/>
    </cofactor>
</comment>